<sequence>MHFSSTVRFACIGITAALAATLCAQELPHLRKQGTATQLIVEGQPFLAVAGELGNNSASSLEYMRPIWPRLASANLNTVLAAVSWAQLEPQEGKFQFELLDGLLAEARRHQLKLVLLWFGSWKNGLSSYVPYWVKQDYKRFPRIRLGSGRGMELLSTFGDASRDADAKAFRAMMRHLKSVDGRDHTVLMIQVENEVGVLRDSRDRSDAANRAYSSPVPKELMQHLAQHRSSLAPELLEAWKGNGFKSSGTWAEVFGPGKPESVEMPIQTTSPPLSAEEFETAWRKLTWPSDEFFMAWHYARYINRIIEEGKAEYNLPMFVNAWLQGPNTAWPGTYPSGGPLPQVHDIWRAGAPACDLLAPDLYLPQFDEVSERFIRNGNPLFIPETSVNPANALVAFGKYGAMGFSPFYIDRSAGPDTELAAAYKVITSMAPAIAAQQGKDTMTAIRMKLGDAPQQFELGGYQLKVSFLGRGRIPIAPEPKPAAPAATQAAAPAAQPAQAGPAQGAAILAASGPSEFYLGGIGGAFRIDLTPKTPGPGIVGIGDVQEGRFENGKWTVIRQLGGDDTGQGEILTLRPNTVMHVTVYRYE</sequence>
<organism evidence="7 8">
    <name type="scientific">Paludibaculum fermentans</name>
    <dbReference type="NCBI Taxonomy" id="1473598"/>
    <lineage>
        <taxon>Bacteria</taxon>
        <taxon>Pseudomonadati</taxon>
        <taxon>Acidobacteriota</taxon>
        <taxon>Terriglobia</taxon>
        <taxon>Bryobacterales</taxon>
        <taxon>Bryobacteraceae</taxon>
        <taxon>Paludibaculum</taxon>
    </lineage>
</organism>
<dbReference type="Pfam" id="PF18120">
    <property type="entry name" value="DUF5597"/>
    <property type="match status" value="1"/>
</dbReference>
<dbReference type="Proteomes" id="UP000593892">
    <property type="component" value="Chromosome"/>
</dbReference>
<protein>
    <submittedName>
        <fullName evidence="7">DUF5597 domain-containing protein</fullName>
    </submittedName>
</protein>
<keyword evidence="8" id="KW-1185">Reference proteome</keyword>
<dbReference type="GO" id="GO:0009341">
    <property type="term" value="C:beta-galactosidase complex"/>
    <property type="evidence" value="ECO:0007669"/>
    <property type="project" value="InterPro"/>
</dbReference>
<feature type="domain" description="Glycoside hydrolase family 42 N-terminal" evidence="5">
    <location>
        <begin position="72"/>
        <end position="262"/>
    </location>
</feature>
<dbReference type="EMBL" id="CP063849">
    <property type="protein sequence ID" value="QOY88934.1"/>
    <property type="molecule type" value="Genomic_DNA"/>
</dbReference>
<name>A0A7S7NTG1_PALFE</name>
<feature type="region of interest" description="Disordered" evidence="3">
    <location>
        <begin position="477"/>
        <end position="497"/>
    </location>
</feature>
<keyword evidence="1" id="KW-0378">Hydrolase</keyword>
<feature type="chain" id="PRO_5032619149" evidence="4">
    <location>
        <begin position="20"/>
        <end position="588"/>
    </location>
</feature>
<feature type="compositionally biased region" description="Low complexity" evidence="3">
    <location>
        <begin position="484"/>
        <end position="497"/>
    </location>
</feature>
<dbReference type="GO" id="GO:0005975">
    <property type="term" value="P:carbohydrate metabolic process"/>
    <property type="evidence" value="ECO:0007669"/>
    <property type="project" value="InterPro"/>
</dbReference>
<evidence type="ECO:0000259" key="5">
    <source>
        <dbReference type="Pfam" id="PF02449"/>
    </source>
</evidence>
<dbReference type="InterPro" id="IPR017853">
    <property type="entry name" value="GH"/>
</dbReference>
<accession>A0A7S7NTG1</accession>
<evidence type="ECO:0000256" key="3">
    <source>
        <dbReference type="SAM" id="MobiDB-lite"/>
    </source>
</evidence>
<keyword evidence="4" id="KW-0732">Signal</keyword>
<proteinExistence type="predicted"/>
<evidence type="ECO:0000313" key="8">
    <source>
        <dbReference type="Proteomes" id="UP000593892"/>
    </source>
</evidence>
<evidence type="ECO:0000256" key="4">
    <source>
        <dbReference type="SAM" id="SignalP"/>
    </source>
</evidence>
<dbReference type="InterPro" id="IPR013529">
    <property type="entry name" value="Glyco_hydro_42_N"/>
</dbReference>
<reference evidence="7 8" key="1">
    <citation type="submission" date="2020-10" db="EMBL/GenBank/DDBJ databases">
        <title>Complete genome sequence of Paludibaculum fermentans P105T, a facultatively anaerobic acidobacterium capable of dissimilatory Fe(III) reduction.</title>
        <authorList>
            <person name="Dedysh S.N."/>
            <person name="Beletsky A.V."/>
            <person name="Kulichevskaya I.S."/>
            <person name="Mardanov A.V."/>
            <person name="Ravin N.V."/>
        </authorList>
    </citation>
    <scope>NUCLEOTIDE SEQUENCE [LARGE SCALE GENOMIC DNA]</scope>
    <source>
        <strain evidence="7 8">P105</strain>
    </source>
</reference>
<dbReference type="KEGG" id="pfer:IRI77_02940"/>
<evidence type="ECO:0000256" key="2">
    <source>
        <dbReference type="ARBA" id="ARBA00023295"/>
    </source>
</evidence>
<dbReference type="InterPro" id="IPR040719">
    <property type="entry name" value="DUF5597"/>
</dbReference>
<dbReference type="RefSeq" id="WP_194450597.1">
    <property type="nucleotide sequence ID" value="NZ_CP063849.1"/>
</dbReference>
<gene>
    <name evidence="7" type="ORF">IRI77_02940</name>
</gene>
<dbReference type="AlphaFoldDB" id="A0A7S7NTG1"/>
<dbReference type="Gene3D" id="3.20.20.80">
    <property type="entry name" value="Glycosidases"/>
    <property type="match status" value="1"/>
</dbReference>
<evidence type="ECO:0000259" key="6">
    <source>
        <dbReference type="Pfam" id="PF18120"/>
    </source>
</evidence>
<feature type="domain" description="DUF5597" evidence="6">
    <location>
        <begin position="420"/>
        <end position="570"/>
    </location>
</feature>
<feature type="signal peptide" evidence="4">
    <location>
        <begin position="1"/>
        <end position="19"/>
    </location>
</feature>
<dbReference type="Gene3D" id="2.60.220.20">
    <property type="entry name" value="putative beta-Galactosidase from caulobacter crescentus"/>
    <property type="match status" value="1"/>
</dbReference>
<dbReference type="SUPFAM" id="SSF51445">
    <property type="entry name" value="(Trans)glycosidases"/>
    <property type="match status" value="1"/>
</dbReference>
<dbReference type="Pfam" id="PF02449">
    <property type="entry name" value="Glyco_hydro_42"/>
    <property type="match status" value="1"/>
</dbReference>
<evidence type="ECO:0000313" key="7">
    <source>
        <dbReference type="EMBL" id="QOY88934.1"/>
    </source>
</evidence>
<dbReference type="GO" id="GO:0004565">
    <property type="term" value="F:beta-galactosidase activity"/>
    <property type="evidence" value="ECO:0007669"/>
    <property type="project" value="InterPro"/>
</dbReference>
<evidence type="ECO:0000256" key="1">
    <source>
        <dbReference type="ARBA" id="ARBA00022801"/>
    </source>
</evidence>
<keyword evidence="2" id="KW-0326">Glycosidase</keyword>